<dbReference type="InterPro" id="IPR036621">
    <property type="entry name" value="Anticodon-bd_dom_sf"/>
</dbReference>
<feature type="binding site" evidence="8">
    <location>
        <position position="190"/>
    </location>
    <ligand>
        <name>substrate</name>
    </ligand>
</feature>
<comment type="similarity">
    <text evidence="1 8">Belongs to the class-II aminoacyl-tRNA synthetase family.</text>
</comment>
<keyword evidence="11" id="KW-1185">Reference proteome</keyword>
<evidence type="ECO:0000313" key="10">
    <source>
        <dbReference type="EMBL" id="MDR6803912.1"/>
    </source>
</evidence>
<dbReference type="NCBIfam" id="NF003211">
    <property type="entry name" value="PRK04173.1"/>
    <property type="match status" value="1"/>
</dbReference>
<dbReference type="Gene3D" id="3.30.40.230">
    <property type="match status" value="1"/>
</dbReference>
<dbReference type="Pfam" id="PF00587">
    <property type="entry name" value="tRNA-synt_2b"/>
    <property type="match status" value="1"/>
</dbReference>
<evidence type="ECO:0000313" key="11">
    <source>
        <dbReference type="Proteomes" id="UP001264980"/>
    </source>
</evidence>
<evidence type="ECO:0000256" key="2">
    <source>
        <dbReference type="ARBA" id="ARBA00022490"/>
    </source>
</evidence>
<proteinExistence type="inferred from homology"/>
<gene>
    <name evidence="8" type="primary">glyQS</name>
    <name evidence="10" type="ORF">J2W84_000949</name>
</gene>
<dbReference type="Proteomes" id="UP001264980">
    <property type="component" value="Unassembled WGS sequence"/>
</dbReference>
<dbReference type="InterPro" id="IPR022961">
    <property type="entry name" value="Gly_tRNA_ligase_bac"/>
</dbReference>
<evidence type="ECO:0000256" key="1">
    <source>
        <dbReference type="ARBA" id="ARBA00008226"/>
    </source>
</evidence>
<dbReference type="EC" id="6.1.1.14" evidence="8"/>
<evidence type="ECO:0000256" key="7">
    <source>
        <dbReference type="ARBA" id="ARBA00023146"/>
    </source>
</evidence>
<dbReference type="Gene3D" id="3.40.50.800">
    <property type="entry name" value="Anticodon-binding domain"/>
    <property type="match status" value="1"/>
</dbReference>
<dbReference type="Pfam" id="PF03129">
    <property type="entry name" value="HGTP_anticodon"/>
    <property type="match status" value="1"/>
</dbReference>
<dbReference type="InterPro" id="IPR027031">
    <property type="entry name" value="Gly-tRNA_synthase/POLG2"/>
</dbReference>
<comment type="subunit">
    <text evidence="8">Homodimer.</text>
</comment>
<evidence type="ECO:0000256" key="3">
    <source>
        <dbReference type="ARBA" id="ARBA00022598"/>
    </source>
</evidence>
<comment type="caution">
    <text evidence="10">The sequence shown here is derived from an EMBL/GenBank/DDBJ whole genome shotgun (WGS) entry which is preliminary data.</text>
</comment>
<dbReference type="NCBIfam" id="TIGR00389">
    <property type="entry name" value="glyS_dimeric"/>
    <property type="match status" value="1"/>
</dbReference>
<feature type="binding site" evidence="8">
    <location>
        <begin position="350"/>
        <end position="354"/>
    </location>
    <ligand>
        <name>substrate</name>
    </ligand>
</feature>
<keyword evidence="2 8" id="KW-0963">Cytoplasm</keyword>
<dbReference type="Gene3D" id="3.30.930.10">
    <property type="entry name" value="Bira Bifunctional Protein, Domain 2"/>
    <property type="match status" value="1"/>
</dbReference>
<dbReference type="InterPro" id="IPR045864">
    <property type="entry name" value="aa-tRNA-synth_II/BPL/LPL"/>
</dbReference>
<feature type="binding site" evidence="8">
    <location>
        <begin position="237"/>
        <end position="241"/>
    </location>
    <ligand>
        <name>substrate</name>
    </ligand>
</feature>
<feature type="binding site" evidence="8">
    <location>
        <begin position="222"/>
        <end position="224"/>
    </location>
    <ligand>
        <name>ATP</name>
        <dbReference type="ChEBI" id="CHEBI:30616"/>
    </ligand>
</feature>
<feature type="binding site" evidence="8">
    <location>
        <begin position="304"/>
        <end position="305"/>
    </location>
    <ligand>
        <name>ATP</name>
        <dbReference type="ChEBI" id="CHEBI:30616"/>
    </ligand>
</feature>
<protein>
    <recommendedName>
        <fullName evidence="8">Glycine--tRNA ligase</fullName>
        <ecNumber evidence="8">6.1.1.14</ecNumber>
    </recommendedName>
    <alternativeName>
        <fullName evidence="8">Glycyl-tRNA synthetase</fullName>
        <shortName evidence="8">GlyRS</shortName>
    </alternativeName>
</protein>
<dbReference type="InterPro" id="IPR002315">
    <property type="entry name" value="tRNA-synt_gly"/>
</dbReference>
<dbReference type="InterPro" id="IPR004154">
    <property type="entry name" value="Anticodon-bd"/>
</dbReference>
<dbReference type="CDD" id="cd00858">
    <property type="entry name" value="GlyRS_anticodon"/>
    <property type="match status" value="1"/>
</dbReference>
<keyword evidence="3 8" id="KW-0436">Ligase</keyword>
<feature type="binding site" evidence="8">
    <location>
        <position position="102"/>
    </location>
    <ligand>
        <name>substrate</name>
    </ligand>
</feature>
<keyword evidence="6 8" id="KW-0648">Protein biosynthesis</keyword>
<dbReference type="InterPro" id="IPR033731">
    <property type="entry name" value="GlyRS-like_core"/>
</dbReference>
<dbReference type="PRINTS" id="PR01043">
    <property type="entry name" value="TRNASYNTHGLY"/>
</dbReference>
<reference evidence="10 11" key="1">
    <citation type="submission" date="2023-07" db="EMBL/GenBank/DDBJ databases">
        <title>Sorghum-associated microbial communities from plants grown in Nebraska, USA.</title>
        <authorList>
            <person name="Schachtman D."/>
        </authorList>
    </citation>
    <scope>NUCLEOTIDE SEQUENCE [LARGE SCALE GENOMIC DNA]</scope>
    <source>
        <strain evidence="10 11">BE57</strain>
    </source>
</reference>
<dbReference type="GO" id="GO:0004820">
    <property type="term" value="F:glycine-tRNA ligase activity"/>
    <property type="evidence" value="ECO:0007669"/>
    <property type="project" value="UniProtKB-EC"/>
</dbReference>
<dbReference type="RefSeq" id="WP_309981295.1">
    <property type="nucleotide sequence ID" value="NZ_JAVDTI010000001.1"/>
</dbReference>
<dbReference type="SUPFAM" id="SSF55681">
    <property type="entry name" value="Class II aaRS and biotin synthetases"/>
    <property type="match status" value="1"/>
</dbReference>
<dbReference type="PANTHER" id="PTHR10745:SF8">
    <property type="entry name" value="DNA POLYMERASE SUBUNIT GAMMA-2, MITOCHONDRIAL"/>
    <property type="match status" value="1"/>
</dbReference>
<evidence type="ECO:0000259" key="9">
    <source>
        <dbReference type="PROSITE" id="PS50862"/>
    </source>
</evidence>
<keyword evidence="7 8" id="KW-0030">Aminoacyl-tRNA synthetase</keyword>
<name>A0ABU1QSD2_9BACT</name>
<comment type="function">
    <text evidence="8">Catalyzes the attachment of glycine to tRNA(Gly).</text>
</comment>
<keyword evidence="5 8" id="KW-0067">ATP-binding</keyword>
<evidence type="ECO:0000256" key="6">
    <source>
        <dbReference type="ARBA" id="ARBA00022917"/>
    </source>
</evidence>
<dbReference type="EMBL" id="JAVDTI010000001">
    <property type="protein sequence ID" value="MDR6803912.1"/>
    <property type="molecule type" value="Genomic_DNA"/>
</dbReference>
<evidence type="ECO:0000256" key="8">
    <source>
        <dbReference type="HAMAP-Rule" id="MF_00253"/>
    </source>
</evidence>
<comment type="subcellular location">
    <subcellularLocation>
        <location evidence="8">Cytoplasm</location>
    </subcellularLocation>
</comment>
<sequence>MSQASATSLQDIVGHAKEYGFVFPSSEIYDGLQAVYDYGQNGVELKNNLKAAWWKAMTQLHDNIVGIDAAIFMHPLTWKASGHVDGFNDPMIDNKDSKKRYRADQLLEGKAEQYEKDGEPEKAKALLAEMGRLLSAEDLNGVRDLIIAEGIKCQVSGTSNWTEVRQFNLMFSTQVGSVAEDANMIYLRPETAQGIFVNFLNVQKSGRMKVPFGIAQIGKAFRNEIVARQFIFRMREFEQMEMQFFVRPGTEEEWYNKWKEARLKFHKAIGLPAEKLKYHDHEKLAHYAKAAVDIEFEFPFGFREIEGIHSRSDFDLRNHQELSKKKQQYFDADLDENGKPYGNYIPYVVETSVGADRLFLATFCNAYTVESVGEGDAAKERTFLKLHPALAPFKAAVLPLVKKDGLAEKAQALANSLKSSFRTVYDDNAAIGKRYTRQDLIGTPFCIVVDYQTMEDETVTIRHRDSMEQERVHISELKEKIGYQVAIERILEAI</sequence>
<organism evidence="10 11">
    <name type="scientific">Dyadobacter fermentans</name>
    <dbReference type="NCBI Taxonomy" id="94254"/>
    <lineage>
        <taxon>Bacteria</taxon>
        <taxon>Pseudomonadati</taxon>
        <taxon>Bacteroidota</taxon>
        <taxon>Cytophagia</taxon>
        <taxon>Cytophagales</taxon>
        <taxon>Spirosomataceae</taxon>
        <taxon>Dyadobacter</taxon>
    </lineage>
</organism>
<dbReference type="CDD" id="cd00774">
    <property type="entry name" value="GlyRS-like_core"/>
    <property type="match status" value="1"/>
</dbReference>
<evidence type="ECO:0000256" key="5">
    <source>
        <dbReference type="ARBA" id="ARBA00022840"/>
    </source>
</evidence>
<keyword evidence="4 8" id="KW-0547">Nucleotide-binding</keyword>
<dbReference type="InterPro" id="IPR002314">
    <property type="entry name" value="aa-tRNA-synt_IIb"/>
</dbReference>
<dbReference type="PANTHER" id="PTHR10745">
    <property type="entry name" value="GLYCYL-TRNA SYNTHETASE/DNA POLYMERASE SUBUNIT GAMMA-2"/>
    <property type="match status" value="1"/>
</dbReference>
<feature type="domain" description="Aminoacyl-transfer RNA synthetases class-II family profile" evidence="9">
    <location>
        <begin position="11"/>
        <end position="392"/>
    </location>
</feature>
<comment type="catalytic activity">
    <reaction evidence="8">
        <text>tRNA(Gly) + glycine + ATP = glycyl-tRNA(Gly) + AMP + diphosphate</text>
        <dbReference type="Rhea" id="RHEA:16013"/>
        <dbReference type="Rhea" id="RHEA-COMP:9664"/>
        <dbReference type="Rhea" id="RHEA-COMP:9683"/>
        <dbReference type="ChEBI" id="CHEBI:30616"/>
        <dbReference type="ChEBI" id="CHEBI:33019"/>
        <dbReference type="ChEBI" id="CHEBI:57305"/>
        <dbReference type="ChEBI" id="CHEBI:78442"/>
        <dbReference type="ChEBI" id="CHEBI:78522"/>
        <dbReference type="ChEBI" id="CHEBI:456215"/>
        <dbReference type="EC" id="6.1.1.14"/>
    </reaction>
</comment>
<dbReference type="HAMAP" id="MF_00253_B">
    <property type="entry name" value="Gly_tRNA_synth_B"/>
    <property type="match status" value="1"/>
</dbReference>
<evidence type="ECO:0000256" key="4">
    <source>
        <dbReference type="ARBA" id="ARBA00022741"/>
    </source>
</evidence>
<feature type="binding site" evidence="8">
    <location>
        <begin position="354"/>
        <end position="357"/>
    </location>
    <ligand>
        <name>ATP</name>
        <dbReference type="ChEBI" id="CHEBI:30616"/>
    </ligand>
</feature>
<dbReference type="SUPFAM" id="SSF52954">
    <property type="entry name" value="Class II aaRS ABD-related"/>
    <property type="match status" value="1"/>
</dbReference>
<dbReference type="InterPro" id="IPR006195">
    <property type="entry name" value="aa-tRNA-synth_II"/>
</dbReference>
<feature type="binding site" evidence="8">
    <location>
        <begin position="232"/>
        <end position="237"/>
    </location>
    <ligand>
        <name>ATP</name>
        <dbReference type="ChEBI" id="CHEBI:30616"/>
    </ligand>
</feature>
<accession>A0ABU1QSD2</accession>
<dbReference type="PROSITE" id="PS50862">
    <property type="entry name" value="AA_TRNA_LIGASE_II"/>
    <property type="match status" value="1"/>
</dbReference>